<name>A0A3M8DA96_9BACL</name>
<evidence type="ECO:0000256" key="8">
    <source>
        <dbReference type="ARBA" id="ARBA00022884"/>
    </source>
</evidence>
<gene>
    <name evidence="13" type="ORF">EDM58_04700</name>
</gene>
<dbReference type="GO" id="GO:0008033">
    <property type="term" value="P:tRNA processing"/>
    <property type="evidence" value="ECO:0007669"/>
    <property type="project" value="UniProtKB-KW"/>
</dbReference>
<dbReference type="PANTHER" id="PTHR46173:SF1">
    <property type="entry name" value="CCA TRNA NUCLEOTIDYLTRANSFERASE 1, MITOCHONDRIAL"/>
    <property type="match status" value="1"/>
</dbReference>
<evidence type="ECO:0000256" key="4">
    <source>
        <dbReference type="ARBA" id="ARBA00022695"/>
    </source>
</evidence>
<dbReference type="GO" id="GO:0000166">
    <property type="term" value="F:nucleotide binding"/>
    <property type="evidence" value="ECO:0007669"/>
    <property type="project" value="UniProtKB-KW"/>
</dbReference>
<dbReference type="SUPFAM" id="SSF81301">
    <property type="entry name" value="Nucleotidyltransferase"/>
    <property type="match status" value="1"/>
</dbReference>
<dbReference type="Gene3D" id="3.30.460.10">
    <property type="entry name" value="Beta Polymerase, domain 2"/>
    <property type="match status" value="1"/>
</dbReference>
<dbReference type="AlphaFoldDB" id="A0A3M8DA96"/>
<dbReference type="Proteomes" id="UP000281915">
    <property type="component" value="Unassembled WGS sequence"/>
</dbReference>
<organism evidence="13 14">
    <name type="scientific">Brevibacillus panacihumi</name>
    <dbReference type="NCBI Taxonomy" id="497735"/>
    <lineage>
        <taxon>Bacteria</taxon>
        <taxon>Bacillati</taxon>
        <taxon>Bacillota</taxon>
        <taxon>Bacilli</taxon>
        <taxon>Bacillales</taxon>
        <taxon>Paenibacillaceae</taxon>
        <taxon>Brevibacillus</taxon>
    </lineage>
</organism>
<dbReference type="Pfam" id="PF13735">
    <property type="entry name" value="tRNA_NucTran2_2"/>
    <property type="match status" value="1"/>
</dbReference>
<feature type="domain" description="Poly A polymerase head" evidence="10">
    <location>
        <begin position="20"/>
        <end position="140"/>
    </location>
</feature>
<dbReference type="GO" id="GO:0046872">
    <property type="term" value="F:metal ion binding"/>
    <property type="evidence" value="ECO:0007669"/>
    <property type="project" value="UniProtKB-KW"/>
</dbReference>
<accession>A0A3M8DA96</accession>
<evidence type="ECO:0000259" key="10">
    <source>
        <dbReference type="Pfam" id="PF01743"/>
    </source>
</evidence>
<dbReference type="GO" id="GO:0004810">
    <property type="term" value="F:CCA tRNA nucleotidyltransferase activity"/>
    <property type="evidence" value="ECO:0007669"/>
    <property type="project" value="UniProtKB-EC"/>
</dbReference>
<dbReference type="GO" id="GO:0000049">
    <property type="term" value="F:tRNA binding"/>
    <property type="evidence" value="ECO:0007669"/>
    <property type="project" value="TreeGrafter"/>
</dbReference>
<dbReference type="EC" id="2.7.7.72" evidence="13"/>
<evidence type="ECO:0000259" key="11">
    <source>
        <dbReference type="Pfam" id="PF12627"/>
    </source>
</evidence>
<dbReference type="Gene3D" id="1.10.3090.10">
    <property type="entry name" value="cca-adding enzyme, domain 2"/>
    <property type="match status" value="1"/>
</dbReference>
<evidence type="ECO:0000259" key="12">
    <source>
        <dbReference type="Pfam" id="PF13735"/>
    </source>
</evidence>
<reference evidence="13 14" key="1">
    <citation type="submission" date="2018-10" db="EMBL/GenBank/DDBJ databases">
        <title>Phylogenomics of Brevibacillus.</title>
        <authorList>
            <person name="Dunlap C."/>
        </authorList>
    </citation>
    <scope>NUCLEOTIDE SEQUENCE [LARGE SCALE GENOMIC DNA]</scope>
    <source>
        <strain evidence="13 14">JCM 15085</strain>
    </source>
</reference>
<evidence type="ECO:0000256" key="3">
    <source>
        <dbReference type="ARBA" id="ARBA00022694"/>
    </source>
</evidence>
<evidence type="ECO:0000256" key="7">
    <source>
        <dbReference type="ARBA" id="ARBA00022842"/>
    </source>
</evidence>
<dbReference type="Gene3D" id="1.10.246.80">
    <property type="match status" value="1"/>
</dbReference>
<dbReference type="EMBL" id="RHHT01000005">
    <property type="protein sequence ID" value="RNB84976.1"/>
    <property type="molecule type" value="Genomic_DNA"/>
</dbReference>
<evidence type="ECO:0000313" key="13">
    <source>
        <dbReference type="EMBL" id="RNB84976.1"/>
    </source>
</evidence>
<keyword evidence="6" id="KW-0547">Nucleotide-binding</keyword>
<dbReference type="SUPFAM" id="SSF81891">
    <property type="entry name" value="Poly A polymerase C-terminal region-like"/>
    <property type="match status" value="1"/>
</dbReference>
<evidence type="ECO:0000256" key="1">
    <source>
        <dbReference type="ARBA" id="ARBA00001946"/>
    </source>
</evidence>
<feature type="domain" description="tRNA nucleotidyltransferase/poly(A) polymerase RNA and SrmB- binding" evidence="11">
    <location>
        <begin position="168"/>
        <end position="219"/>
    </location>
</feature>
<dbReference type="NCBIfam" id="NF009814">
    <property type="entry name" value="PRK13299.1"/>
    <property type="match status" value="1"/>
</dbReference>
<evidence type="ECO:0000256" key="2">
    <source>
        <dbReference type="ARBA" id="ARBA00022679"/>
    </source>
</evidence>
<proteinExistence type="inferred from homology"/>
<dbReference type="InterPro" id="IPR043519">
    <property type="entry name" value="NT_sf"/>
</dbReference>
<keyword evidence="4 13" id="KW-0548">Nucleotidyltransferase</keyword>
<sequence length="407" mass="46747">MVYEIALRILQTLEKNGYEAYFVGGCVRDWLLHRTVHDIDICTNAHPGDVMAIFPDHVLTGLKHGTVSVRLEGMFFEVTTYRTEGKYEDYRRPSTVQFVSELRLDLQRRDFTINAMAMDRHRRLHDPFHGQEDLKKKQIRAVGVAVERFREDALRLLRAVRFAAQLSFEIEGKTMAAMQQTAPLLAHIAVERVREEVNKMLASAAPQWGCQLLCEAGLFVSSPLLERLFQLGSKQAWRLPLVQELVQKWALLFYAAEYTLSEVKQVATQLKMSKRESEGLLTLLGWLEKIRPEWDVPKDIEWRTLILDAGLEISQEVNSLLLAIWWQRREQVDTEALRRVFDSLPVKSTKELAVTGYDLQVALKKHKGEWIGRVLVSLLHQTAFEGLPNTPEALIAAAKNEVARNEY</sequence>
<dbReference type="InterPro" id="IPR002646">
    <property type="entry name" value="PolA_pol_head_dom"/>
</dbReference>
<evidence type="ECO:0000256" key="6">
    <source>
        <dbReference type="ARBA" id="ARBA00022741"/>
    </source>
</evidence>
<comment type="cofactor">
    <cofactor evidence="1">
        <name>Mg(2+)</name>
        <dbReference type="ChEBI" id="CHEBI:18420"/>
    </cofactor>
</comment>
<dbReference type="Pfam" id="PF01743">
    <property type="entry name" value="PolyA_pol"/>
    <property type="match status" value="1"/>
</dbReference>
<comment type="caution">
    <text evidence="13">The sequence shown here is derived from an EMBL/GenBank/DDBJ whole genome shotgun (WGS) entry which is preliminary data.</text>
</comment>
<keyword evidence="5" id="KW-0479">Metal-binding</keyword>
<dbReference type="PANTHER" id="PTHR46173">
    <property type="entry name" value="CCA TRNA NUCLEOTIDYLTRANSFERASE 1, MITOCHONDRIAL"/>
    <property type="match status" value="1"/>
</dbReference>
<dbReference type="Pfam" id="PF12627">
    <property type="entry name" value="PolyA_pol_RNAbd"/>
    <property type="match status" value="1"/>
</dbReference>
<keyword evidence="7" id="KW-0460">Magnesium</keyword>
<protein>
    <submittedName>
        <fullName evidence="13">CCA tRNA nucleotidyltransferase</fullName>
        <ecNumber evidence="13">2.7.7.72</ecNumber>
    </submittedName>
</protein>
<dbReference type="RefSeq" id="WP_122912327.1">
    <property type="nucleotide sequence ID" value="NZ_RHHT01000005.1"/>
</dbReference>
<keyword evidence="3" id="KW-0819">tRNA processing</keyword>
<keyword evidence="8 9" id="KW-0694">RNA-binding</keyword>
<dbReference type="InterPro" id="IPR032828">
    <property type="entry name" value="PolyA_RNA-bd"/>
</dbReference>
<evidence type="ECO:0000313" key="14">
    <source>
        <dbReference type="Proteomes" id="UP000281915"/>
    </source>
</evidence>
<dbReference type="InterPro" id="IPR032810">
    <property type="entry name" value="CCA-adding_enz_C"/>
</dbReference>
<evidence type="ECO:0000256" key="5">
    <source>
        <dbReference type="ARBA" id="ARBA00022723"/>
    </source>
</evidence>
<evidence type="ECO:0000256" key="9">
    <source>
        <dbReference type="RuleBase" id="RU003953"/>
    </source>
</evidence>
<keyword evidence="2 9" id="KW-0808">Transferase</keyword>
<comment type="similarity">
    <text evidence="9">Belongs to the tRNA nucleotidyltransferase/poly(A) polymerase family.</text>
</comment>
<feature type="domain" description="CCA-adding enzyme C-terminal" evidence="12">
    <location>
        <begin position="246"/>
        <end position="397"/>
    </location>
</feature>
<dbReference type="CDD" id="cd05398">
    <property type="entry name" value="NT_ClassII-CCAase"/>
    <property type="match status" value="1"/>
</dbReference>
<dbReference type="InterPro" id="IPR050264">
    <property type="entry name" value="Bact_CCA-adding_enz_type3_sf"/>
</dbReference>